<name>A3BBL0_ORYSJ</name>
<feature type="compositionally biased region" description="Low complexity" evidence="1">
    <location>
        <begin position="164"/>
        <end position="175"/>
    </location>
</feature>
<dbReference type="AlphaFoldDB" id="A3BBL0"/>
<reference evidence="2" key="1">
    <citation type="journal article" date="2005" name="PLoS Biol.">
        <title>The genomes of Oryza sativa: a history of duplications.</title>
        <authorList>
            <person name="Yu J."/>
            <person name="Wang J."/>
            <person name="Lin W."/>
            <person name="Li S."/>
            <person name="Li H."/>
            <person name="Zhou J."/>
            <person name="Ni P."/>
            <person name="Dong W."/>
            <person name="Hu S."/>
            <person name="Zeng C."/>
            <person name="Zhang J."/>
            <person name="Zhang Y."/>
            <person name="Li R."/>
            <person name="Xu Z."/>
            <person name="Li S."/>
            <person name="Li X."/>
            <person name="Zheng H."/>
            <person name="Cong L."/>
            <person name="Lin L."/>
            <person name="Yin J."/>
            <person name="Geng J."/>
            <person name="Li G."/>
            <person name="Shi J."/>
            <person name="Liu J."/>
            <person name="Lv H."/>
            <person name="Li J."/>
            <person name="Wang J."/>
            <person name="Deng Y."/>
            <person name="Ran L."/>
            <person name="Shi X."/>
            <person name="Wang X."/>
            <person name="Wu Q."/>
            <person name="Li C."/>
            <person name="Ren X."/>
            <person name="Wang J."/>
            <person name="Wang X."/>
            <person name="Li D."/>
            <person name="Liu D."/>
            <person name="Zhang X."/>
            <person name="Ji Z."/>
            <person name="Zhao W."/>
            <person name="Sun Y."/>
            <person name="Zhang Z."/>
            <person name="Bao J."/>
            <person name="Han Y."/>
            <person name="Dong L."/>
            <person name="Ji J."/>
            <person name="Chen P."/>
            <person name="Wu S."/>
            <person name="Liu J."/>
            <person name="Xiao Y."/>
            <person name="Bu D."/>
            <person name="Tan J."/>
            <person name="Yang L."/>
            <person name="Ye C."/>
            <person name="Zhang J."/>
            <person name="Xu J."/>
            <person name="Zhou Y."/>
            <person name="Yu Y."/>
            <person name="Zhang B."/>
            <person name="Zhuang S."/>
            <person name="Wei H."/>
            <person name="Liu B."/>
            <person name="Lei M."/>
            <person name="Yu H."/>
            <person name="Li Y."/>
            <person name="Xu H."/>
            <person name="Wei S."/>
            <person name="He X."/>
            <person name="Fang L."/>
            <person name="Zhang Z."/>
            <person name="Zhang Y."/>
            <person name="Huang X."/>
            <person name="Su Z."/>
            <person name="Tong W."/>
            <person name="Li J."/>
            <person name="Tong Z."/>
            <person name="Li S."/>
            <person name="Ye J."/>
            <person name="Wang L."/>
            <person name="Fang L."/>
            <person name="Lei T."/>
            <person name="Chen C."/>
            <person name="Chen H."/>
            <person name="Xu Z."/>
            <person name="Li H."/>
            <person name="Huang H."/>
            <person name="Zhang F."/>
            <person name="Xu H."/>
            <person name="Li N."/>
            <person name="Zhao C."/>
            <person name="Li S."/>
            <person name="Dong L."/>
            <person name="Huang Y."/>
            <person name="Li L."/>
            <person name="Xi Y."/>
            <person name="Qi Q."/>
            <person name="Li W."/>
            <person name="Zhang B."/>
            <person name="Hu W."/>
            <person name="Zhang Y."/>
            <person name="Tian X."/>
            <person name="Jiao Y."/>
            <person name="Liang X."/>
            <person name="Jin J."/>
            <person name="Gao L."/>
            <person name="Zheng W."/>
            <person name="Hao B."/>
            <person name="Liu S."/>
            <person name="Wang W."/>
            <person name="Yuan L."/>
            <person name="Cao M."/>
            <person name="McDermott J."/>
            <person name="Samudrala R."/>
            <person name="Wang J."/>
            <person name="Wong G.K."/>
            <person name="Yang H."/>
        </authorList>
    </citation>
    <scope>NUCLEOTIDE SEQUENCE [LARGE SCALE GENOMIC DNA]</scope>
</reference>
<reference evidence="2" key="2">
    <citation type="submission" date="2008-12" db="EMBL/GenBank/DDBJ databases">
        <title>Improved gene annotation of the rice (Oryza sativa) genomes.</title>
        <authorList>
            <person name="Wang J."/>
            <person name="Li R."/>
            <person name="Fan W."/>
            <person name="Huang Q."/>
            <person name="Zhang J."/>
            <person name="Zhou Y."/>
            <person name="Hu Y."/>
            <person name="Zi S."/>
            <person name="Li J."/>
            <person name="Ni P."/>
            <person name="Zheng H."/>
            <person name="Zhang Y."/>
            <person name="Zhao M."/>
            <person name="Hao Q."/>
            <person name="McDermott J."/>
            <person name="Samudrala R."/>
            <person name="Kristiansen K."/>
            <person name="Wong G.K.-S."/>
        </authorList>
    </citation>
    <scope>NUCLEOTIDE SEQUENCE</scope>
</reference>
<feature type="compositionally biased region" description="Acidic residues" evidence="1">
    <location>
        <begin position="79"/>
        <end position="90"/>
    </location>
</feature>
<evidence type="ECO:0000313" key="2">
    <source>
        <dbReference type="EMBL" id="EAZ36949.1"/>
    </source>
</evidence>
<feature type="compositionally biased region" description="Basic and acidic residues" evidence="1">
    <location>
        <begin position="129"/>
        <end position="159"/>
    </location>
</feature>
<dbReference type="Proteomes" id="UP000007752">
    <property type="component" value="Chromosome 6"/>
</dbReference>
<dbReference type="EMBL" id="CM000143">
    <property type="protein sequence ID" value="EAZ36949.1"/>
    <property type="molecule type" value="Genomic_DNA"/>
</dbReference>
<sequence>MASGAAPGALPPAGSGSGRGNLWAVVAPSGAAAEGRARPLLPMPPPAAAGRTISTCRRNPLPAASPFCGADCRLSYEREESEGEDREEEGAEGRAPSAERRAPCEGEGKRRTGEGRGEGVAGCDGSGENTEKEEKEGRREREDKGSREKREDEEMEGSRRRLLRSLSACSLGDKD</sequence>
<feature type="compositionally biased region" description="Basic and acidic residues" evidence="1">
    <location>
        <begin position="97"/>
        <end position="117"/>
    </location>
</feature>
<gene>
    <name evidence="2" type="ORF">OsJ_21284</name>
</gene>
<evidence type="ECO:0000256" key="1">
    <source>
        <dbReference type="SAM" id="MobiDB-lite"/>
    </source>
</evidence>
<proteinExistence type="predicted"/>
<feature type="compositionally biased region" description="Low complexity" evidence="1">
    <location>
        <begin position="1"/>
        <end position="14"/>
    </location>
</feature>
<feature type="region of interest" description="Disordered" evidence="1">
    <location>
        <begin position="1"/>
        <end position="175"/>
    </location>
</feature>
<organism evidence="2">
    <name type="scientific">Oryza sativa subsp. japonica</name>
    <name type="common">Rice</name>
    <dbReference type="NCBI Taxonomy" id="39947"/>
    <lineage>
        <taxon>Eukaryota</taxon>
        <taxon>Viridiplantae</taxon>
        <taxon>Streptophyta</taxon>
        <taxon>Embryophyta</taxon>
        <taxon>Tracheophyta</taxon>
        <taxon>Spermatophyta</taxon>
        <taxon>Magnoliopsida</taxon>
        <taxon>Liliopsida</taxon>
        <taxon>Poales</taxon>
        <taxon>Poaceae</taxon>
        <taxon>BOP clade</taxon>
        <taxon>Oryzoideae</taxon>
        <taxon>Oryzeae</taxon>
        <taxon>Oryzinae</taxon>
        <taxon>Oryza</taxon>
        <taxon>Oryza sativa</taxon>
    </lineage>
</organism>
<protein>
    <submittedName>
        <fullName evidence="2">Uncharacterized protein</fullName>
    </submittedName>
</protein>
<accession>A3BBL0</accession>